<dbReference type="InterPro" id="IPR000172">
    <property type="entry name" value="GMC_OxRdtase_N"/>
</dbReference>
<organism evidence="5 6">
    <name type="scientific">Letharia lupina</name>
    <dbReference type="NCBI Taxonomy" id="560253"/>
    <lineage>
        <taxon>Eukaryota</taxon>
        <taxon>Fungi</taxon>
        <taxon>Dikarya</taxon>
        <taxon>Ascomycota</taxon>
        <taxon>Pezizomycotina</taxon>
        <taxon>Lecanoromycetes</taxon>
        <taxon>OSLEUM clade</taxon>
        <taxon>Lecanoromycetidae</taxon>
        <taxon>Lecanorales</taxon>
        <taxon>Lecanorineae</taxon>
        <taxon>Parmeliaceae</taxon>
        <taxon>Letharia</taxon>
    </lineage>
</organism>
<dbReference type="InterPro" id="IPR012132">
    <property type="entry name" value="GMC_OxRdtase"/>
</dbReference>
<sequence length="509" mass="55326">MSSTSYDFIIVGAGPCGASIASRLANTRSKPSVLLIESGGPNTDLKDRIAGERHIFWATSGKHLDYGYKTVPQTTLNGRQIPYQRGKGLGGSTATNLGLWDYGSKPELDEWAKLVGDDVWRWDNARERLKKLPLNPDVNSDKCIGFGVPPGTIHDGLRVTAASAYLVKKPGNLNILTDSKVTRVLFEGKRAVGVELQGEKKYYSSKDTIICAGSIDTPKLLLLSGVGPAQDLTKHGISVVIDHPAIGSNLLDHPMIRMVAPVKPGLIPPETIAPMQGAMEQWFKDRTGPLATDNASTCHGYLKLDVASYPEFDSLNEQTRNLLSNPRTPAYELVCRIAPNPTQDGFLWNSSTIMMNQQSVGRVSLRSADPDEPPAIDLNFLSHPYDLRVTVDAVRRTAEFLQSSIIPTDPFMFGPKSTKETDLVADGQSQEFIKSNLGHLWHAAGTVKMGKLGEPGTCVTPDFRVVGLEGLRVADLSVLPILPSNHTQSTAYLVGEIAADKLVGEYRLD</sequence>
<dbReference type="InterPro" id="IPR036188">
    <property type="entry name" value="FAD/NAD-bd_sf"/>
</dbReference>
<dbReference type="GeneID" id="59329330"/>
<comment type="cofactor">
    <cofactor evidence="3">
        <name>FAD</name>
        <dbReference type="ChEBI" id="CHEBI:57692"/>
    </cofactor>
</comment>
<protein>
    <recommendedName>
        <fullName evidence="4">Glucose-methanol-choline oxidoreductase N-terminal domain-containing protein</fullName>
    </recommendedName>
</protein>
<reference evidence="5 6" key="1">
    <citation type="journal article" date="2020" name="Genomics">
        <title>Complete, high-quality genomes from long-read metagenomic sequencing of two wolf lichen thalli reveals enigmatic genome architecture.</title>
        <authorList>
            <person name="McKenzie S.K."/>
            <person name="Walston R.F."/>
            <person name="Allen J.L."/>
        </authorList>
    </citation>
    <scope>NUCLEOTIDE SEQUENCE [LARGE SCALE GENOMIC DNA]</scope>
    <source>
        <strain evidence="5">WasteWater1</strain>
    </source>
</reference>
<dbReference type="PANTHER" id="PTHR11552">
    <property type="entry name" value="GLUCOSE-METHANOL-CHOLINE GMC OXIDOREDUCTASE"/>
    <property type="match status" value="1"/>
</dbReference>
<keyword evidence="3" id="KW-0285">Flavoprotein</keyword>
<evidence type="ECO:0000256" key="1">
    <source>
        <dbReference type="ARBA" id="ARBA00010790"/>
    </source>
</evidence>
<dbReference type="AlphaFoldDB" id="A0A8H6FCB1"/>
<dbReference type="PIRSF" id="PIRSF000137">
    <property type="entry name" value="Alcohol_oxidase"/>
    <property type="match status" value="1"/>
</dbReference>
<dbReference type="Pfam" id="PF05199">
    <property type="entry name" value="GMC_oxred_C"/>
    <property type="match status" value="1"/>
</dbReference>
<feature type="binding site" evidence="3">
    <location>
        <position position="181"/>
    </location>
    <ligand>
        <name>FAD</name>
        <dbReference type="ChEBI" id="CHEBI:57692"/>
    </ligand>
</feature>
<dbReference type="GO" id="GO:0050660">
    <property type="term" value="F:flavin adenine dinucleotide binding"/>
    <property type="evidence" value="ECO:0007669"/>
    <property type="project" value="InterPro"/>
</dbReference>
<feature type="domain" description="Glucose-methanol-choline oxidoreductase N-terminal" evidence="4">
    <location>
        <begin position="213"/>
        <end position="227"/>
    </location>
</feature>
<comment type="caution">
    <text evidence="5">The sequence shown here is derived from an EMBL/GenBank/DDBJ whole genome shotgun (WGS) entry which is preliminary data.</text>
</comment>
<keyword evidence="3" id="KW-0274">FAD</keyword>
<evidence type="ECO:0000259" key="4">
    <source>
        <dbReference type="PROSITE" id="PS00624"/>
    </source>
</evidence>
<feature type="binding site" evidence="3">
    <location>
        <begin position="441"/>
        <end position="442"/>
    </location>
    <ligand>
        <name>FAD</name>
        <dbReference type="ChEBI" id="CHEBI:57692"/>
    </ligand>
</feature>
<dbReference type="PROSITE" id="PS00624">
    <property type="entry name" value="GMC_OXRED_2"/>
    <property type="match status" value="1"/>
</dbReference>
<dbReference type="Pfam" id="PF00732">
    <property type="entry name" value="GMC_oxred_N"/>
    <property type="match status" value="2"/>
</dbReference>
<dbReference type="Proteomes" id="UP000593566">
    <property type="component" value="Unassembled WGS sequence"/>
</dbReference>
<evidence type="ECO:0000256" key="2">
    <source>
        <dbReference type="PIRSR" id="PIRSR000137-1"/>
    </source>
</evidence>
<dbReference type="PANTHER" id="PTHR11552:SF134">
    <property type="entry name" value="GLUCOSE-METHANOL-CHOLINE OXIDOREDUCTASE N-TERMINAL DOMAIN-CONTAINING PROTEIN"/>
    <property type="match status" value="1"/>
</dbReference>
<evidence type="ECO:0000256" key="3">
    <source>
        <dbReference type="PIRSR" id="PIRSR000137-2"/>
    </source>
</evidence>
<dbReference type="SUPFAM" id="SSF54373">
    <property type="entry name" value="FAD-linked reductases, C-terminal domain"/>
    <property type="match status" value="1"/>
</dbReference>
<accession>A0A8H6FCB1</accession>
<keyword evidence="6" id="KW-1185">Reference proteome</keyword>
<dbReference type="GO" id="GO:0016614">
    <property type="term" value="F:oxidoreductase activity, acting on CH-OH group of donors"/>
    <property type="evidence" value="ECO:0007669"/>
    <property type="project" value="InterPro"/>
</dbReference>
<comment type="similarity">
    <text evidence="1">Belongs to the GMC oxidoreductase family.</text>
</comment>
<name>A0A8H6FCB1_9LECA</name>
<dbReference type="RefSeq" id="XP_037152207.1">
    <property type="nucleotide sequence ID" value="XM_037291845.1"/>
</dbReference>
<gene>
    <name evidence="5" type="ORF">HO133_000912</name>
</gene>
<evidence type="ECO:0000313" key="6">
    <source>
        <dbReference type="Proteomes" id="UP000593566"/>
    </source>
</evidence>
<dbReference type="SUPFAM" id="SSF51905">
    <property type="entry name" value="FAD/NAD(P)-binding domain"/>
    <property type="match status" value="1"/>
</dbReference>
<evidence type="ECO:0000313" key="5">
    <source>
        <dbReference type="EMBL" id="KAF6222861.1"/>
    </source>
</evidence>
<dbReference type="Gene3D" id="3.30.560.10">
    <property type="entry name" value="Glucose Oxidase, domain 3"/>
    <property type="match status" value="2"/>
</dbReference>
<dbReference type="Gene3D" id="3.50.50.60">
    <property type="entry name" value="FAD/NAD(P)-binding domain"/>
    <property type="match status" value="2"/>
</dbReference>
<dbReference type="EMBL" id="JACCJB010000011">
    <property type="protein sequence ID" value="KAF6222861.1"/>
    <property type="molecule type" value="Genomic_DNA"/>
</dbReference>
<feature type="active site" description="Proton donor" evidence="2">
    <location>
        <position position="442"/>
    </location>
</feature>
<proteinExistence type="inferred from homology"/>
<dbReference type="InterPro" id="IPR007867">
    <property type="entry name" value="GMC_OxRtase_C"/>
</dbReference>
<feature type="active site" description="Proton donor" evidence="2">
    <location>
        <position position="486"/>
    </location>
</feature>